<dbReference type="SMART" id="SM00278">
    <property type="entry name" value="HhH1"/>
    <property type="match status" value="2"/>
</dbReference>
<dbReference type="SUPFAM" id="SSF46600">
    <property type="entry name" value="C-terminal UvrC-binding domain of UvrB"/>
    <property type="match status" value="1"/>
</dbReference>
<dbReference type="GO" id="GO:0003677">
    <property type="term" value="F:DNA binding"/>
    <property type="evidence" value="ECO:0007669"/>
    <property type="project" value="UniProtKB-UniRule"/>
</dbReference>
<evidence type="ECO:0000313" key="12">
    <source>
        <dbReference type="Proteomes" id="UP000467148"/>
    </source>
</evidence>
<comment type="subcellular location">
    <subcellularLocation>
        <location evidence="7">Cytoplasm</location>
    </subcellularLocation>
</comment>
<dbReference type="PROSITE" id="PS50151">
    <property type="entry name" value="UVR"/>
    <property type="match status" value="1"/>
</dbReference>
<dbReference type="InterPro" id="IPR001162">
    <property type="entry name" value="UvrC_RNase_H_dom"/>
</dbReference>
<dbReference type="NCBIfam" id="NF001824">
    <property type="entry name" value="PRK00558.1-5"/>
    <property type="match status" value="1"/>
</dbReference>
<dbReference type="InterPro" id="IPR050066">
    <property type="entry name" value="UvrABC_protein_C"/>
</dbReference>
<dbReference type="SUPFAM" id="SSF47781">
    <property type="entry name" value="RuvA domain 2-like"/>
    <property type="match status" value="1"/>
</dbReference>
<keyword evidence="12" id="KW-1185">Reference proteome</keyword>
<keyword evidence="1 7" id="KW-0963">Cytoplasm</keyword>
<keyword evidence="6 7" id="KW-0742">SOS response</keyword>
<dbReference type="GO" id="GO:0009381">
    <property type="term" value="F:excinuclease ABC activity"/>
    <property type="evidence" value="ECO:0007669"/>
    <property type="project" value="UniProtKB-UniRule"/>
</dbReference>
<evidence type="ECO:0000256" key="4">
    <source>
        <dbReference type="ARBA" id="ARBA00022881"/>
    </source>
</evidence>
<dbReference type="PANTHER" id="PTHR30562:SF1">
    <property type="entry name" value="UVRABC SYSTEM PROTEIN C"/>
    <property type="match status" value="1"/>
</dbReference>
<dbReference type="SUPFAM" id="SSF82771">
    <property type="entry name" value="GIY-YIG endonuclease"/>
    <property type="match status" value="1"/>
</dbReference>
<dbReference type="EMBL" id="AP022596">
    <property type="protein sequence ID" value="BBY66596.1"/>
    <property type="molecule type" value="Genomic_DNA"/>
</dbReference>
<dbReference type="SMART" id="SM00465">
    <property type="entry name" value="GIYc"/>
    <property type="match status" value="1"/>
</dbReference>
<dbReference type="GO" id="GO:0005737">
    <property type="term" value="C:cytoplasm"/>
    <property type="evidence" value="ECO:0007669"/>
    <property type="project" value="UniProtKB-SubCell"/>
</dbReference>
<dbReference type="Pfam" id="PF02151">
    <property type="entry name" value="UVR"/>
    <property type="match status" value="1"/>
</dbReference>
<dbReference type="Proteomes" id="UP000467148">
    <property type="component" value="Chromosome"/>
</dbReference>
<evidence type="ECO:0000256" key="6">
    <source>
        <dbReference type="ARBA" id="ARBA00023236"/>
    </source>
</evidence>
<dbReference type="Pfam" id="PF08459">
    <property type="entry name" value="UvrC_RNaseH_dom"/>
    <property type="match status" value="1"/>
</dbReference>
<dbReference type="FunFam" id="3.40.1440.10:FF:000001">
    <property type="entry name" value="UvrABC system protein C"/>
    <property type="match status" value="1"/>
</dbReference>
<dbReference type="Gene3D" id="3.30.420.340">
    <property type="entry name" value="UvrC, RNAse H endonuclease domain"/>
    <property type="match status" value="1"/>
</dbReference>
<evidence type="ECO:0000313" key="11">
    <source>
        <dbReference type="EMBL" id="BBY66596.1"/>
    </source>
</evidence>
<dbReference type="Gene3D" id="1.10.150.20">
    <property type="entry name" value="5' to 3' exonuclease, C-terminal subdomain"/>
    <property type="match status" value="1"/>
</dbReference>
<dbReference type="InterPro" id="IPR010994">
    <property type="entry name" value="RuvA_2-like"/>
</dbReference>
<dbReference type="NCBIfam" id="TIGR00194">
    <property type="entry name" value="uvrC"/>
    <property type="match status" value="1"/>
</dbReference>
<dbReference type="InterPro" id="IPR000305">
    <property type="entry name" value="GIY-YIG_endonuc"/>
</dbReference>
<evidence type="ECO:0000259" key="10">
    <source>
        <dbReference type="PROSITE" id="PS50165"/>
    </source>
</evidence>
<dbReference type="HAMAP" id="MF_00203">
    <property type="entry name" value="UvrC"/>
    <property type="match status" value="1"/>
</dbReference>
<proteinExistence type="inferred from homology"/>
<evidence type="ECO:0000256" key="7">
    <source>
        <dbReference type="HAMAP-Rule" id="MF_00203"/>
    </source>
</evidence>
<reference evidence="11 12" key="1">
    <citation type="journal article" date="2019" name="Emerg. Microbes Infect.">
        <title>Comprehensive subspecies identification of 175 nontuberculous mycobacteria species based on 7547 genomic profiles.</title>
        <authorList>
            <person name="Matsumoto Y."/>
            <person name="Kinjo T."/>
            <person name="Motooka D."/>
            <person name="Nabeya D."/>
            <person name="Jung N."/>
            <person name="Uechi K."/>
            <person name="Horii T."/>
            <person name="Iida T."/>
            <person name="Fujita J."/>
            <person name="Nakamura S."/>
        </authorList>
    </citation>
    <scope>NUCLEOTIDE SEQUENCE [LARGE SCALE GENOMIC DNA]</scope>
    <source>
        <strain evidence="11 12">JCM 30396</strain>
    </source>
</reference>
<dbReference type="InterPro" id="IPR035901">
    <property type="entry name" value="GIY-YIG_endonuc_sf"/>
</dbReference>
<dbReference type="GO" id="GO:0009432">
    <property type="term" value="P:SOS response"/>
    <property type="evidence" value="ECO:0007669"/>
    <property type="project" value="UniProtKB-UniRule"/>
</dbReference>
<dbReference type="Pfam" id="PF22920">
    <property type="entry name" value="UvrC_RNaseH"/>
    <property type="match status" value="1"/>
</dbReference>
<dbReference type="PROSITE" id="PS50165">
    <property type="entry name" value="UVRC"/>
    <property type="match status" value="1"/>
</dbReference>
<dbReference type="KEGG" id="mhev:MHEL_48390"/>
<keyword evidence="4 7" id="KW-0267">Excision nuclease</keyword>
<dbReference type="AlphaFoldDB" id="A0A7I7TEL3"/>
<dbReference type="GO" id="GO:0009380">
    <property type="term" value="C:excinuclease repair complex"/>
    <property type="evidence" value="ECO:0007669"/>
    <property type="project" value="InterPro"/>
</dbReference>
<keyword evidence="5 7" id="KW-0234">DNA repair</keyword>
<evidence type="ECO:0000256" key="1">
    <source>
        <dbReference type="ARBA" id="ARBA00022490"/>
    </source>
</evidence>
<evidence type="ECO:0000256" key="2">
    <source>
        <dbReference type="ARBA" id="ARBA00022763"/>
    </source>
</evidence>
<comment type="function">
    <text evidence="7">The UvrABC repair system catalyzes the recognition and processing of DNA lesions. UvrC both incises the 5' and 3' sides of the lesion. The N-terminal half is responsible for the 3' incision and the C-terminal half is responsible for the 5' incision.</text>
</comment>
<dbReference type="PROSITE" id="PS50164">
    <property type="entry name" value="GIY_YIG"/>
    <property type="match status" value="1"/>
</dbReference>
<gene>
    <name evidence="7 11" type="primary">uvrC</name>
    <name evidence="11" type="ORF">MHEL_48390</name>
</gene>
<comment type="similarity">
    <text evidence="7">Belongs to the UvrC family.</text>
</comment>
<dbReference type="InterPro" id="IPR036876">
    <property type="entry name" value="UVR_dom_sf"/>
</dbReference>
<dbReference type="InterPro" id="IPR001943">
    <property type="entry name" value="UVR_dom"/>
</dbReference>
<dbReference type="GO" id="GO:0006289">
    <property type="term" value="P:nucleotide-excision repair"/>
    <property type="evidence" value="ECO:0007669"/>
    <property type="project" value="UniProtKB-UniRule"/>
</dbReference>
<dbReference type="PANTHER" id="PTHR30562">
    <property type="entry name" value="UVRC/OXIDOREDUCTASE"/>
    <property type="match status" value="1"/>
</dbReference>
<evidence type="ECO:0000256" key="3">
    <source>
        <dbReference type="ARBA" id="ARBA00022769"/>
    </source>
</evidence>
<evidence type="ECO:0000256" key="5">
    <source>
        <dbReference type="ARBA" id="ARBA00023204"/>
    </source>
</evidence>
<evidence type="ECO:0000259" key="8">
    <source>
        <dbReference type="PROSITE" id="PS50151"/>
    </source>
</evidence>
<dbReference type="Pfam" id="PF14520">
    <property type="entry name" value="HHH_5"/>
    <property type="match status" value="1"/>
</dbReference>
<dbReference type="InterPro" id="IPR003583">
    <property type="entry name" value="Hlx-hairpin-Hlx_DNA-bd_motif"/>
</dbReference>
<organism evidence="11 12">
    <name type="scientific">Mycolicibacterium helvum</name>
    <dbReference type="NCBI Taxonomy" id="1534349"/>
    <lineage>
        <taxon>Bacteria</taxon>
        <taxon>Bacillati</taxon>
        <taxon>Actinomycetota</taxon>
        <taxon>Actinomycetes</taxon>
        <taxon>Mycobacteriales</taxon>
        <taxon>Mycobacteriaceae</taxon>
        <taxon>Mycolicibacterium</taxon>
    </lineage>
</organism>
<keyword evidence="3 7" id="KW-0228">DNA excision</keyword>
<dbReference type="Pfam" id="PF01541">
    <property type="entry name" value="GIY-YIG"/>
    <property type="match status" value="1"/>
</dbReference>
<evidence type="ECO:0000259" key="9">
    <source>
        <dbReference type="PROSITE" id="PS50164"/>
    </source>
</evidence>
<feature type="domain" description="UVR" evidence="8">
    <location>
        <begin position="179"/>
        <end position="214"/>
    </location>
</feature>
<name>A0A7I7TEL3_9MYCO</name>
<dbReference type="InterPro" id="IPR047296">
    <property type="entry name" value="GIY-YIG_UvrC_Cho"/>
</dbReference>
<sequence length="657" mass="72406">MIYVGKAKSLRSRLTSYFQDISALHPRTRQMVTTAAKVEWTVVNTEVEALQLEYNWIKEFDPRFNVRYRDDKSYPVLAVTLNEEYPRLFVYRGPRRKGVRYFGPYSHAWAIRETLDLLTRVFPARTCSAGVFKRHSQIERPCLLGYIDKCSAPCVGRVSAEEHRKIVMDFCDFLSGKTDRFARELEHQMNAASAELEFERAARLRDDIAALKRALEKQAVVLGDGTDADVVAFADDDLEAAVQVFHVRGGRVRGQRGWVVEKPGDPGDSAEAQLVEQFLTQFYGEQAELGGAADEATNPVPREVLVPCLPPNADELGDWLSGLRGSRVVLRVPQRGDKKALAETVHRNAQEALQQHKLKRAGDFTARSAALQNIQESLGLADAPLRIECVDISHVQGTDVVASLVVFEDGLPRKSDYRHFAIREAAGQGRSDDVASIAEVTRRRFTRHVQEQQRPIEEFSARFDVAGPAAPQLDVAGPAAPPGKSRKFAYPPNLYVVDGGAPQVNAAQAVLDDLGVTDVAVIGLAKRLEEVWVPMETDPVILPRNSEGLYLLQRVRDEAHRFAITYHRSKRSKRMTASALDAVPGLGDIRRKALVTHFGSLARLRQASVEEITSVPGIGAATAAAVLEALGVTVDSVGSAAQGDAVSEDQSAEQATR</sequence>
<comment type="subunit">
    <text evidence="7">Interacts with UvrB in an incision complex.</text>
</comment>
<dbReference type="Gene3D" id="4.10.860.10">
    <property type="entry name" value="UVR domain"/>
    <property type="match status" value="1"/>
</dbReference>
<protein>
    <recommendedName>
        <fullName evidence="7">UvrABC system protein C</fullName>
        <shortName evidence="7">Protein UvrC</shortName>
    </recommendedName>
    <alternativeName>
        <fullName evidence="7">Excinuclease ABC subunit C</fullName>
    </alternativeName>
</protein>
<keyword evidence="2 7" id="KW-0227">DNA damage</keyword>
<dbReference type="Gene3D" id="3.40.1440.10">
    <property type="entry name" value="GIY-YIG endonuclease"/>
    <property type="match status" value="1"/>
</dbReference>
<feature type="domain" description="UvrC family homology region profile" evidence="10">
    <location>
        <begin position="230"/>
        <end position="511"/>
    </location>
</feature>
<dbReference type="InterPro" id="IPR004791">
    <property type="entry name" value="UvrC"/>
</dbReference>
<feature type="domain" description="GIY-YIG" evidence="9">
    <location>
        <begin position="1"/>
        <end position="66"/>
    </location>
</feature>
<dbReference type="InterPro" id="IPR038476">
    <property type="entry name" value="UvrC_RNase_H_dom_sf"/>
</dbReference>
<dbReference type="CDD" id="cd10434">
    <property type="entry name" value="GIY-YIG_UvrC_Cho"/>
    <property type="match status" value="1"/>
</dbReference>
<accession>A0A7I7TEL3</accession>